<dbReference type="AlphaFoldDB" id="A0A8J5S1Z4"/>
<dbReference type="Proteomes" id="UP000729402">
    <property type="component" value="Unassembled WGS sequence"/>
</dbReference>
<feature type="signal peptide" evidence="5">
    <location>
        <begin position="1"/>
        <end position="32"/>
    </location>
</feature>
<feature type="region of interest" description="Disordered" evidence="3">
    <location>
        <begin position="1098"/>
        <end position="1123"/>
    </location>
</feature>
<feature type="compositionally biased region" description="Polar residues" evidence="3">
    <location>
        <begin position="1065"/>
        <end position="1078"/>
    </location>
</feature>
<dbReference type="Pfam" id="PF23616">
    <property type="entry name" value="Ig_GEX2_N"/>
    <property type="match status" value="2"/>
</dbReference>
<dbReference type="PROSITE" id="PS50194">
    <property type="entry name" value="FILAMIN_REPEAT"/>
    <property type="match status" value="3"/>
</dbReference>
<accession>A0A8J5S1Z4</accession>
<keyword evidence="4" id="KW-1133">Transmembrane helix</keyword>
<gene>
    <name evidence="7" type="ORF">GUJ93_ZPchr0002g26582</name>
</gene>
<feature type="domain" description="GEX2 N-terminal Ig-like" evidence="6">
    <location>
        <begin position="51"/>
        <end position="155"/>
    </location>
</feature>
<comment type="caution">
    <text evidence="7">The sequence shown here is derived from an EMBL/GenBank/DDBJ whole genome shotgun (WGS) entry which is preliminary data.</text>
</comment>
<evidence type="ECO:0000256" key="1">
    <source>
        <dbReference type="ARBA" id="ARBA00022737"/>
    </source>
</evidence>
<dbReference type="Pfam" id="PF00630">
    <property type="entry name" value="Filamin"/>
    <property type="match status" value="1"/>
</dbReference>
<dbReference type="InterPro" id="IPR044801">
    <property type="entry name" value="Filamin"/>
</dbReference>
<keyword evidence="8" id="KW-1185">Reference proteome</keyword>
<evidence type="ECO:0000256" key="5">
    <source>
        <dbReference type="SAM" id="SignalP"/>
    </source>
</evidence>
<reference evidence="7" key="2">
    <citation type="submission" date="2021-02" db="EMBL/GenBank/DDBJ databases">
        <authorList>
            <person name="Kimball J.A."/>
            <person name="Haas M.W."/>
            <person name="Macchietto M."/>
            <person name="Kono T."/>
            <person name="Duquette J."/>
            <person name="Shao M."/>
        </authorList>
    </citation>
    <scope>NUCLEOTIDE SEQUENCE</scope>
    <source>
        <tissue evidence="7">Fresh leaf tissue</tissue>
    </source>
</reference>
<proteinExistence type="predicted"/>
<reference evidence="7" key="1">
    <citation type="journal article" date="2021" name="bioRxiv">
        <title>Whole Genome Assembly and Annotation of Northern Wild Rice, Zizania palustris L., Supports a Whole Genome Duplication in the Zizania Genus.</title>
        <authorList>
            <person name="Haas M."/>
            <person name="Kono T."/>
            <person name="Macchietto M."/>
            <person name="Millas R."/>
            <person name="McGilp L."/>
            <person name="Shao M."/>
            <person name="Duquette J."/>
            <person name="Hirsch C.N."/>
            <person name="Kimball J."/>
        </authorList>
    </citation>
    <scope>NUCLEOTIDE SEQUENCE</scope>
    <source>
        <tissue evidence="7">Fresh leaf tissue</tissue>
    </source>
</reference>
<keyword evidence="5" id="KW-0732">Signal</keyword>
<dbReference type="EMBL" id="JAAALK010000287">
    <property type="protein sequence ID" value="KAG8056813.1"/>
    <property type="molecule type" value="Genomic_DNA"/>
</dbReference>
<dbReference type="InterPro" id="IPR056434">
    <property type="entry name" value="Ig_GEX2_N"/>
</dbReference>
<feature type="chain" id="PRO_5035316603" description="GEX2 N-terminal Ig-like domain-containing protein" evidence="5">
    <location>
        <begin position="33"/>
        <end position="1123"/>
    </location>
</feature>
<dbReference type="GO" id="GO:0030036">
    <property type="term" value="P:actin cytoskeleton organization"/>
    <property type="evidence" value="ECO:0007669"/>
    <property type="project" value="InterPro"/>
</dbReference>
<keyword evidence="4" id="KW-0472">Membrane</keyword>
<keyword evidence="4" id="KW-0812">Transmembrane</keyword>
<feature type="repeat" description="Filamin" evidence="2">
    <location>
        <begin position="379"/>
        <end position="515"/>
    </location>
</feature>
<evidence type="ECO:0000259" key="6">
    <source>
        <dbReference type="Pfam" id="PF23616"/>
    </source>
</evidence>
<evidence type="ECO:0000256" key="2">
    <source>
        <dbReference type="PROSITE-ProRule" id="PRU00087"/>
    </source>
</evidence>
<keyword evidence="1" id="KW-0677">Repeat</keyword>
<evidence type="ECO:0000313" key="7">
    <source>
        <dbReference type="EMBL" id="KAG8056813.1"/>
    </source>
</evidence>
<feature type="repeat" description="Filamin" evidence="2">
    <location>
        <begin position="233"/>
        <end position="268"/>
    </location>
</feature>
<dbReference type="OrthoDB" id="5334309at2759"/>
<organism evidence="7 8">
    <name type="scientific">Zizania palustris</name>
    <name type="common">Northern wild rice</name>
    <dbReference type="NCBI Taxonomy" id="103762"/>
    <lineage>
        <taxon>Eukaryota</taxon>
        <taxon>Viridiplantae</taxon>
        <taxon>Streptophyta</taxon>
        <taxon>Embryophyta</taxon>
        <taxon>Tracheophyta</taxon>
        <taxon>Spermatophyta</taxon>
        <taxon>Magnoliopsida</taxon>
        <taxon>Liliopsida</taxon>
        <taxon>Poales</taxon>
        <taxon>Poaceae</taxon>
        <taxon>BOP clade</taxon>
        <taxon>Oryzoideae</taxon>
        <taxon>Oryzeae</taxon>
        <taxon>Zizaniinae</taxon>
        <taxon>Zizania</taxon>
    </lineage>
</organism>
<dbReference type="Pfam" id="PF17963">
    <property type="entry name" value="Big_9"/>
    <property type="match status" value="1"/>
</dbReference>
<dbReference type="GO" id="GO:0051015">
    <property type="term" value="F:actin filament binding"/>
    <property type="evidence" value="ECO:0007669"/>
    <property type="project" value="InterPro"/>
</dbReference>
<evidence type="ECO:0000256" key="4">
    <source>
        <dbReference type="SAM" id="Phobius"/>
    </source>
</evidence>
<feature type="repeat" description="Filamin" evidence="2">
    <location>
        <begin position="586"/>
        <end position="623"/>
    </location>
</feature>
<dbReference type="PANTHER" id="PTHR38537:SF8">
    <property type="entry name" value="FILAMIN-A"/>
    <property type="match status" value="1"/>
</dbReference>
<feature type="transmembrane region" description="Helical" evidence="4">
    <location>
        <begin position="1024"/>
        <end position="1050"/>
    </location>
</feature>
<evidence type="ECO:0000256" key="3">
    <source>
        <dbReference type="SAM" id="MobiDB-lite"/>
    </source>
</evidence>
<protein>
    <recommendedName>
        <fullName evidence="6">GEX2 N-terminal Ig-like domain-containing protein</fullName>
    </recommendedName>
</protein>
<name>A0A8J5S1Z4_ZIZPA</name>
<evidence type="ECO:0000313" key="8">
    <source>
        <dbReference type="Proteomes" id="UP000729402"/>
    </source>
</evidence>
<sequence length="1123" mass="122046">MGVSAATISPRALLHLWLVLCVVAVALDTSMAQQPSSSSEQGIARGQAPVPAFAFSWQEDRAAFRAGDTAVIMIKALDLPVGDDHAGSVRRSLSFSATVNGKKGNSAYITDVATHLGGVPESWNITFVPMRAGNFFILVSEEHYGVGVSSLQFTVTASNVHPSASLVSWMSYGAYVAGSKASISVVPRDAFGNGVARGTDMPGNGSYFSVSASYGNGSTVEFLDFQYNGWTQDGYISIEFVPIVAGDFMVQVYGDDMTLRNSPLLLTVHPGPLDIAKSTCSWKYGTNVLQIFSKLGIFIHQKDTFGNVVPEIHPFDARVVDRATNLSIPVVDLLIEVVADGTQLLSFNVVQPEYFSLTIFDPQLNQIVSNMVYNFDVFVGYCDGSNSFANGSGLAHSVAGSVSHFMVYLEDQYNIPSPVEPTRLQVQILSKNGTSNANPIISSLGELDGATSMEGAESAFYQGSAGHQNLIAGKSTGQASQFNVSYTPQIAGEYEIWVLCGNIVLNSGNPYKMTVSAGLVNVSLSAVLMFDVKVKRFIKNKVTVLLVDSFMNPIVHLESKLRLQQTSANTTPMNASSFIVGEFIGNKDGSYTTHYVASQTGSYNICIQFEDGQLNPCPFEVHVIGDEYFSEVQNDSISVWEDESVSFDVLSNDYIAGSQAVVHLSSALHGSVLQYNQTCRYTPFEGFFGNDSFSYTISNKYNNVVNGTVFISVHCRPPQFISLPHQLHAIEDIIGPKFGGFPGIKIAYSDTTENISVTLNTQFGNVFLAPIPMKLQQPSGDVLSISRGGGSGKNLIVHGTVEAINGALQFLQYIGNEDFYGNDVIMIYAMNRNGIEVGDVPIFVEPINDPPVIIAPKSIFLDGKESRDGYQIFDKQRDIFEFSIVEPDYQSFSGNKSHLQLVLSLEVLEGALVITLPASILSTAELKFEGNNHWQPLQAYVVISHHFILRGAGIRFRGTVVDCNNAMQKLFYRGSSHDTTLFITVNDLGNYGCYPDCSMMTSTPLSTAKTVHLIKKKSMKSRTALLLGWAIAIEILTMLCLGGVLLYFFLKCMNALKNEDKTRPLEQTPSCQNMSASPSDDAGYCSAPAAVLSLGGNRSSFRQRSSRSCKHELELQPLTGSRK</sequence>
<dbReference type="PANTHER" id="PTHR38537">
    <property type="entry name" value="JITTERBUG, ISOFORM N"/>
    <property type="match status" value="1"/>
</dbReference>
<dbReference type="InterPro" id="IPR017868">
    <property type="entry name" value="Filamin/ABP280_repeat-like"/>
</dbReference>
<feature type="region of interest" description="Disordered" evidence="3">
    <location>
        <begin position="1063"/>
        <end position="1082"/>
    </location>
</feature>
<dbReference type="GO" id="GO:0048235">
    <property type="term" value="P:pollen sperm cell differentiation"/>
    <property type="evidence" value="ECO:0007669"/>
    <property type="project" value="TreeGrafter"/>
</dbReference>
<feature type="domain" description="GEX2 N-terminal Ig-like" evidence="6">
    <location>
        <begin position="164"/>
        <end position="268"/>
    </location>
</feature>